<evidence type="ECO:0000256" key="2">
    <source>
        <dbReference type="ARBA" id="ARBA00006810"/>
    </source>
</evidence>
<evidence type="ECO:0000256" key="10">
    <source>
        <dbReference type="ARBA" id="ARBA00023310"/>
    </source>
</evidence>
<dbReference type="Pfam" id="PF00119">
    <property type="entry name" value="ATP-synt_A"/>
    <property type="match status" value="1"/>
</dbReference>
<dbReference type="InterPro" id="IPR000568">
    <property type="entry name" value="ATP_synth_F0_asu"/>
</dbReference>
<keyword evidence="5 11" id="KW-0812">Transmembrane</keyword>
<keyword evidence="9 11" id="KW-0472">Membrane</keyword>
<evidence type="ECO:0000256" key="6">
    <source>
        <dbReference type="ARBA" id="ARBA00022781"/>
    </source>
</evidence>
<keyword evidence="7 11" id="KW-1133">Transmembrane helix</keyword>
<proteinExistence type="inferred from homology"/>
<comment type="similarity">
    <text evidence="2 11 12">Belongs to the ATPase A chain family.</text>
</comment>
<comment type="caution">
    <text evidence="13">The sequence shown here is derived from an EMBL/GenBank/DDBJ whole genome shotgun (WGS) entry which is preliminary data.</text>
</comment>
<dbReference type="PRINTS" id="PR00123">
    <property type="entry name" value="ATPASEA"/>
</dbReference>
<dbReference type="Gene3D" id="1.20.120.220">
    <property type="entry name" value="ATP synthase, F0 complex, subunit A"/>
    <property type="match status" value="1"/>
</dbReference>
<dbReference type="InterPro" id="IPR035908">
    <property type="entry name" value="F0_ATP_A_sf"/>
</dbReference>
<evidence type="ECO:0000256" key="1">
    <source>
        <dbReference type="ARBA" id="ARBA00004141"/>
    </source>
</evidence>
<dbReference type="SUPFAM" id="SSF81336">
    <property type="entry name" value="F1F0 ATP synthase subunit A"/>
    <property type="match status" value="1"/>
</dbReference>
<evidence type="ECO:0000256" key="4">
    <source>
        <dbReference type="ARBA" id="ARBA00022547"/>
    </source>
</evidence>
<dbReference type="Proteomes" id="UP000177480">
    <property type="component" value="Unassembled WGS sequence"/>
</dbReference>
<evidence type="ECO:0000256" key="5">
    <source>
        <dbReference type="ARBA" id="ARBA00022692"/>
    </source>
</evidence>
<evidence type="ECO:0000256" key="3">
    <source>
        <dbReference type="ARBA" id="ARBA00022448"/>
    </source>
</evidence>
<dbReference type="GO" id="GO:0042777">
    <property type="term" value="P:proton motive force-driven plasma membrane ATP synthesis"/>
    <property type="evidence" value="ECO:0007669"/>
    <property type="project" value="TreeGrafter"/>
</dbReference>
<gene>
    <name evidence="11" type="primary">atpB</name>
    <name evidence="13" type="ORF">A2719_03240</name>
</gene>
<evidence type="ECO:0000256" key="8">
    <source>
        <dbReference type="ARBA" id="ARBA00023065"/>
    </source>
</evidence>
<evidence type="ECO:0000313" key="13">
    <source>
        <dbReference type="EMBL" id="OGZ43952.1"/>
    </source>
</evidence>
<feature type="transmembrane region" description="Helical" evidence="11">
    <location>
        <begin position="215"/>
        <end position="241"/>
    </location>
</feature>
<dbReference type="InterPro" id="IPR023011">
    <property type="entry name" value="ATP_synth_F0_asu_AS"/>
</dbReference>
<name>A0A1G2G1T5_9BACT</name>
<dbReference type="GO" id="GO:0045259">
    <property type="term" value="C:proton-transporting ATP synthase complex"/>
    <property type="evidence" value="ECO:0007669"/>
    <property type="project" value="UniProtKB-KW"/>
</dbReference>
<dbReference type="CDD" id="cd00310">
    <property type="entry name" value="ATP-synt_Fo_a_6"/>
    <property type="match status" value="1"/>
</dbReference>
<evidence type="ECO:0000313" key="14">
    <source>
        <dbReference type="Proteomes" id="UP000177480"/>
    </source>
</evidence>
<feature type="transmembrane region" description="Helical" evidence="11">
    <location>
        <begin position="189"/>
        <end position="209"/>
    </location>
</feature>
<evidence type="ECO:0000256" key="11">
    <source>
        <dbReference type="HAMAP-Rule" id="MF_01393"/>
    </source>
</evidence>
<feature type="transmembrane region" description="Helical" evidence="11">
    <location>
        <begin position="79"/>
        <end position="98"/>
    </location>
</feature>
<sequence>MHEIFLNAEPLFFIGTYPFTNTLFASVLAVGIIALGSYVLRRMYAEVPGAAQGIVEFAYEEFVGLMDSVLDSRKKSEHYLPFVVTIFVFILVSNWLGILPGVGSLGLVEETGHGHSFTPLLRSPASDLNFTLALAILTVVAINVFGIMSIGAWKYASKFLDFSGPIHFFVGILEFISEIAKMISFAFRLFGNVFAGEVLLVVIAFLVPFGAPVPFFILELFVGFIQAFVFSMLALVFIAIATTQHASEHE</sequence>
<evidence type="ECO:0000256" key="12">
    <source>
        <dbReference type="RuleBase" id="RU000483"/>
    </source>
</evidence>
<evidence type="ECO:0000256" key="9">
    <source>
        <dbReference type="ARBA" id="ARBA00023136"/>
    </source>
</evidence>
<reference evidence="13 14" key="1">
    <citation type="journal article" date="2016" name="Nat. Commun.">
        <title>Thousands of microbial genomes shed light on interconnected biogeochemical processes in an aquifer system.</title>
        <authorList>
            <person name="Anantharaman K."/>
            <person name="Brown C.T."/>
            <person name="Hug L.A."/>
            <person name="Sharon I."/>
            <person name="Castelle C.J."/>
            <person name="Probst A.J."/>
            <person name="Thomas B.C."/>
            <person name="Singh A."/>
            <person name="Wilkins M.J."/>
            <person name="Karaoz U."/>
            <person name="Brodie E.L."/>
            <person name="Williams K.H."/>
            <person name="Hubbard S.S."/>
            <person name="Banfield J.F."/>
        </authorList>
    </citation>
    <scope>NUCLEOTIDE SEQUENCE [LARGE SCALE GENOMIC DNA]</scope>
</reference>
<dbReference type="AlphaFoldDB" id="A0A1G2G1T5"/>
<dbReference type="PANTHER" id="PTHR42823">
    <property type="entry name" value="ATP SYNTHASE SUBUNIT A, CHLOROPLASTIC"/>
    <property type="match status" value="1"/>
</dbReference>
<dbReference type="PANTHER" id="PTHR42823:SF3">
    <property type="entry name" value="ATP SYNTHASE SUBUNIT A, CHLOROPLASTIC"/>
    <property type="match status" value="1"/>
</dbReference>
<dbReference type="GO" id="GO:0046933">
    <property type="term" value="F:proton-transporting ATP synthase activity, rotational mechanism"/>
    <property type="evidence" value="ECO:0007669"/>
    <property type="project" value="UniProtKB-UniRule"/>
</dbReference>
<dbReference type="HAMAP" id="MF_01393">
    <property type="entry name" value="ATP_synth_a_bact"/>
    <property type="match status" value="1"/>
</dbReference>
<keyword evidence="10 11" id="KW-0066">ATP synthesis</keyword>
<accession>A0A1G2G1T5</accession>
<keyword evidence="11" id="KW-1003">Cell membrane</keyword>
<comment type="subcellular location">
    <subcellularLocation>
        <location evidence="11 12">Cell membrane</location>
        <topology evidence="11 12">Multi-pass membrane protein</topology>
    </subcellularLocation>
    <subcellularLocation>
        <location evidence="1">Membrane</location>
        <topology evidence="1">Multi-pass membrane protein</topology>
    </subcellularLocation>
</comment>
<feature type="transmembrane region" description="Helical" evidence="11">
    <location>
        <begin position="130"/>
        <end position="153"/>
    </location>
</feature>
<dbReference type="NCBIfam" id="TIGR01131">
    <property type="entry name" value="ATP_synt_6_or_A"/>
    <property type="match status" value="1"/>
</dbReference>
<comment type="function">
    <text evidence="11 12">Key component of the proton channel; it plays a direct role in the translocation of protons across the membrane.</text>
</comment>
<dbReference type="PROSITE" id="PS00449">
    <property type="entry name" value="ATPASE_A"/>
    <property type="match status" value="1"/>
</dbReference>
<keyword evidence="6 11" id="KW-0375">Hydrogen ion transport</keyword>
<evidence type="ECO:0000256" key="7">
    <source>
        <dbReference type="ARBA" id="ARBA00022989"/>
    </source>
</evidence>
<dbReference type="STRING" id="1802114.A2719_03240"/>
<dbReference type="GO" id="GO:0005886">
    <property type="term" value="C:plasma membrane"/>
    <property type="evidence" value="ECO:0007669"/>
    <property type="project" value="UniProtKB-SubCell"/>
</dbReference>
<feature type="transmembrane region" description="Helical" evidence="11">
    <location>
        <begin position="20"/>
        <end position="40"/>
    </location>
</feature>
<protein>
    <recommendedName>
        <fullName evidence="11 12">ATP synthase subunit a</fullName>
    </recommendedName>
    <alternativeName>
        <fullName evidence="11">ATP synthase F0 sector subunit a</fullName>
    </alternativeName>
    <alternativeName>
        <fullName evidence="11">F-ATPase subunit 6</fullName>
    </alternativeName>
</protein>
<keyword evidence="8 11" id="KW-0406">Ion transport</keyword>
<keyword evidence="4 11" id="KW-0138">CF(0)</keyword>
<dbReference type="InterPro" id="IPR045082">
    <property type="entry name" value="ATP_syn_F0_a_bact/chloroplast"/>
</dbReference>
<organism evidence="13 14">
    <name type="scientific">Candidatus Ryanbacteria bacterium RIFCSPHIGHO2_01_FULL_45_22</name>
    <dbReference type="NCBI Taxonomy" id="1802114"/>
    <lineage>
        <taxon>Bacteria</taxon>
        <taxon>Candidatus Ryaniibacteriota</taxon>
    </lineage>
</organism>
<dbReference type="EMBL" id="MHNK01000010">
    <property type="protein sequence ID" value="OGZ43952.1"/>
    <property type="molecule type" value="Genomic_DNA"/>
</dbReference>
<keyword evidence="3 11" id="KW-0813">Transport</keyword>